<feature type="compositionally biased region" description="Polar residues" evidence="1">
    <location>
        <begin position="219"/>
        <end position="234"/>
    </location>
</feature>
<protein>
    <submittedName>
        <fullName evidence="2">12298_t:CDS:1</fullName>
    </submittedName>
</protein>
<gene>
    <name evidence="2" type="ORF">ALEPTO_LOCUS4282</name>
</gene>
<feature type="region of interest" description="Disordered" evidence="1">
    <location>
        <begin position="1"/>
        <end position="76"/>
    </location>
</feature>
<dbReference type="EMBL" id="CAJVPS010000963">
    <property type="protein sequence ID" value="CAG8517282.1"/>
    <property type="molecule type" value="Genomic_DNA"/>
</dbReference>
<evidence type="ECO:0000313" key="3">
    <source>
        <dbReference type="Proteomes" id="UP000789508"/>
    </source>
</evidence>
<dbReference type="Proteomes" id="UP000789508">
    <property type="component" value="Unassembled WGS sequence"/>
</dbReference>
<feature type="compositionally biased region" description="Polar residues" evidence="1">
    <location>
        <begin position="201"/>
        <end position="210"/>
    </location>
</feature>
<evidence type="ECO:0000313" key="2">
    <source>
        <dbReference type="EMBL" id="CAG8517282.1"/>
    </source>
</evidence>
<dbReference type="OrthoDB" id="10359243at2759"/>
<proteinExistence type="predicted"/>
<evidence type="ECO:0000256" key="1">
    <source>
        <dbReference type="SAM" id="MobiDB-lite"/>
    </source>
</evidence>
<accession>A0A9N9A5D3</accession>
<feature type="compositionally biased region" description="Polar residues" evidence="1">
    <location>
        <begin position="27"/>
        <end position="37"/>
    </location>
</feature>
<feature type="region of interest" description="Disordered" evidence="1">
    <location>
        <begin position="179"/>
        <end position="241"/>
    </location>
</feature>
<organism evidence="2 3">
    <name type="scientific">Ambispora leptoticha</name>
    <dbReference type="NCBI Taxonomy" id="144679"/>
    <lineage>
        <taxon>Eukaryota</taxon>
        <taxon>Fungi</taxon>
        <taxon>Fungi incertae sedis</taxon>
        <taxon>Mucoromycota</taxon>
        <taxon>Glomeromycotina</taxon>
        <taxon>Glomeromycetes</taxon>
        <taxon>Archaeosporales</taxon>
        <taxon>Ambisporaceae</taxon>
        <taxon>Ambispora</taxon>
    </lineage>
</organism>
<reference evidence="2" key="1">
    <citation type="submission" date="2021-06" db="EMBL/GenBank/DDBJ databases">
        <authorList>
            <person name="Kallberg Y."/>
            <person name="Tangrot J."/>
            <person name="Rosling A."/>
        </authorList>
    </citation>
    <scope>NUCLEOTIDE SEQUENCE</scope>
    <source>
        <strain evidence="2">FL130A</strain>
    </source>
</reference>
<sequence length="309" mass="35059">MNSNENSDSELFADSESEASTTSSPSLADTSPTSHSCHSPKDIPYTSSSSTISRDSSNSNSNNMSSLQNSRYGSRPKGSNIDLKGFLNLNKKEYFKLRKVAQDAMKSRFDFDMTFSQQDSEKKMAVFEAIYLEYPHYRSCVNNWIAREVSRSVFFAHQQVIRNRNKAFSQLLLGDNDTRDSYSLGKRPHQIYTDTSDEDPTSQSSQSTPYRSKKHKSKSTQFNAQEPSTTYPNHTSTSTLNNNQQNLLDRIPAPGTIVEGVDPNGDEYSECIMSQEIRVITRSIILRMNKRTGEQQQFERESEQIITKN</sequence>
<keyword evidence="3" id="KW-1185">Reference proteome</keyword>
<dbReference type="AlphaFoldDB" id="A0A9N9A5D3"/>
<feature type="compositionally biased region" description="Low complexity" evidence="1">
    <location>
        <begin position="47"/>
        <end position="70"/>
    </location>
</feature>
<feature type="compositionally biased region" description="Acidic residues" evidence="1">
    <location>
        <begin position="7"/>
        <end position="17"/>
    </location>
</feature>
<name>A0A9N9A5D3_9GLOM</name>
<comment type="caution">
    <text evidence="2">The sequence shown here is derived from an EMBL/GenBank/DDBJ whole genome shotgun (WGS) entry which is preliminary data.</text>
</comment>